<evidence type="ECO:0000256" key="6">
    <source>
        <dbReference type="ARBA" id="ARBA00023012"/>
    </source>
</evidence>
<dbReference type="PANTHER" id="PTHR43395:SF8">
    <property type="entry name" value="HISTIDINE KINASE"/>
    <property type="match status" value="1"/>
</dbReference>
<dbReference type="InterPro" id="IPR051315">
    <property type="entry name" value="Bact_Chemotaxis_CheA"/>
</dbReference>
<accession>A0ABR6ZWE7</accession>
<dbReference type="PROSITE" id="PS50110">
    <property type="entry name" value="RESPONSE_REGULATORY"/>
    <property type="match status" value="1"/>
</dbReference>
<dbReference type="PRINTS" id="PR00344">
    <property type="entry name" value="BCTRLSENSOR"/>
</dbReference>
<dbReference type="InterPro" id="IPR005467">
    <property type="entry name" value="His_kinase_dom"/>
</dbReference>
<evidence type="ECO:0000259" key="10">
    <source>
        <dbReference type="PROSITE" id="PS50110"/>
    </source>
</evidence>
<dbReference type="InterPro" id="IPR004105">
    <property type="entry name" value="CheA-like_dim"/>
</dbReference>
<keyword evidence="5" id="KW-0418">Kinase</keyword>
<feature type="domain" description="CheW-like" evidence="11">
    <location>
        <begin position="1059"/>
        <end position="1196"/>
    </location>
</feature>
<dbReference type="SUPFAM" id="SSF47226">
    <property type="entry name" value="Histidine-containing phosphotransfer domain, HPT domain"/>
    <property type="match status" value="1"/>
</dbReference>
<dbReference type="SUPFAM" id="SSF52172">
    <property type="entry name" value="CheY-like"/>
    <property type="match status" value="1"/>
</dbReference>
<dbReference type="InterPro" id="IPR001789">
    <property type="entry name" value="Sig_transdc_resp-reg_receiver"/>
</dbReference>
<protein>
    <recommendedName>
        <fullName evidence="2">histidine kinase</fullName>
        <ecNumber evidence="2">2.7.13.3</ecNumber>
    </recommendedName>
</protein>
<sequence>MEQLETHSADFSHVVLGALDEVFKLMETDATHSVNVADVSNVLSCYIEQLRRIRAAASAADMPGLHWVCALIERNLINLHNQNRLLSDEEYFLLSEWPDLLASHALNHGDRNIETLIAHLSTASWPLPLNQVDSCELRQLLCTDPLTSDEEIDEPPPLFLVATGDLLMDSTLDGASYTSASYSMLLPAPLSLSLPVPHNEQDFSLAEAVLQSLQGEPLADPPELSMPGLHDALDALIMSLTADEHFAQGGEHDALTLQAYAAQLLVFSSCASAPAMEAIADACHAFAGVVTQRSAVARPVNESELRLLNRFPLLLMDGITDPANPDLTANMLDVIYDAAWMGEHESVAGSDTDASRVAAEIQVQADVTMSSDAPAPVSVLVSTAEQEISSDMLTLFAKEFSLMADMLTEDLNAVQALDASSAETTQALQNYGDALSRIGATAESVGLTALQQVLNILAQQLSALNAKPDEHQHALLTTLPARLLAYLENPLAEVPALELMELVMDPSWPADAVQWDDSLFARLIDVRVLEASQQEDSAPSIISAADVSIQLPNDLNTELFDGLLQELPVQVASFTSAIEKLASGTGKMQDVEQAKRAAHTLKGAANTVGIAGIANLTHHLEDLLIVLSNQQSLPDRALSEVLTEAGDCLEAMGEAVMDAGPAPAQAQEVLQQVCDCVRMMQSDDHVVQRVAEHTMPEESQDISAVISVAQSEGVVLDLVEPGSHAAEPMLRVPAKVVDELLRLAGENVISNAQIQEQLKQTQKQSKAIQKQDILFQKLIADLENLVDVRGMSSPQKIASTNSNTSMTDGDFDPLEFERYSELHTITAQLVEARTDAFEMSNHIDEQLHSLAELLEVQRRLQMENQHAVIRTRLVPVTTVVSRLQRSVRQTCRLLDKQVNLTILGANTNIDSNMLNDLTDPLMHILRNAVDHGMEAISVRLEQKKAVAGLIELSFAREGNSIVVRCRDDGAGLDYAAIRRTALKRKLISADRVLSDEELARLILMPGFSTRDASTQTSGRGIGMDMVHSRILEMKGSLNLRSVAGQGLVVELRLPASLLSEHTLMARVGGNMMAISSRRILDIHYITDAQIDMIADQPVYRVGDTVHQLLKLDKLLGMQGLSRDVQAHGYPVLLISTDTGATCAIQVQELVDGREVVVKKFGRYVPKIQGTIGAVILGDGSVAPVIDLPELLRASMQQDMRADDEQAGLPVHNETQTMHVRTALVVDDSLSARRASAQIMRDAGYEVRTAIDGLEAVALIDEALPDVILVDMEMPRMNGLELTSHVRARKLKKHIPIIMITSRSTQKHRQQGDAAGVDAYLVKPFSEDALLQHINRLTNRLTDHSTGV</sequence>
<dbReference type="SUPFAM" id="SSF50341">
    <property type="entry name" value="CheW-like"/>
    <property type="match status" value="1"/>
</dbReference>
<comment type="catalytic activity">
    <reaction evidence="1">
        <text>ATP + protein L-histidine = ADP + protein N-phospho-L-histidine.</text>
        <dbReference type="EC" id="2.7.13.3"/>
    </reaction>
</comment>
<keyword evidence="14" id="KW-1185">Reference proteome</keyword>
<evidence type="ECO:0000259" key="12">
    <source>
        <dbReference type="PROSITE" id="PS50894"/>
    </source>
</evidence>
<dbReference type="Proteomes" id="UP000650424">
    <property type="component" value="Unassembled WGS sequence"/>
</dbReference>
<dbReference type="InterPro" id="IPR008207">
    <property type="entry name" value="Sig_transdc_His_kin_Hpt_dom"/>
</dbReference>
<evidence type="ECO:0000313" key="13">
    <source>
        <dbReference type="EMBL" id="MBC3920195.1"/>
    </source>
</evidence>
<dbReference type="RefSeq" id="WP_186949511.1">
    <property type="nucleotide sequence ID" value="NZ_JACOGF010000014.1"/>
</dbReference>
<dbReference type="InterPro" id="IPR004358">
    <property type="entry name" value="Sig_transdc_His_kin-like_C"/>
</dbReference>
<keyword evidence="4" id="KW-0808">Transferase</keyword>
<dbReference type="Pfam" id="PF01627">
    <property type="entry name" value="Hpt"/>
    <property type="match status" value="1"/>
</dbReference>
<dbReference type="SMART" id="SM00073">
    <property type="entry name" value="HPT"/>
    <property type="match status" value="1"/>
</dbReference>
<dbReference type="Gene3D" id="3.30.565.10">
    <property type="entry name" value="Histidine kinase-like ATPase, C-terminal domain"/>
    <property type="match status" value="1"/>
</dbReference>
<dbReference type="SMART" id="SM00387">
    <property type="entry name" value="HATPase_c"/>
    <property type="match status" value="1"/>
</dbReference>
<evidence type="ECO:0000256" key="4">
    <source>
        <dbReference type="ARBA" id="ARBA00022679"/>
    </source>
</evidence>
<name>A0ABR6ZWE7_9BURK</name>
<evidence type="ECO:0000256" key="3">
    <source>
        <dbReference type="ARBA" id="ARBA00022553"/>
    </source>
</evidence>
<evidence type="ECO:0000256" key="7">
    <source>
        <dbReference type="PROSITE-ProRule" id="PRU00110"/>
    </source>
</evidence>
<dbReference type="InterPro" id="IPR036641">
    <property type="entry name" value="HPT_dom_sf"/>
</dbReference>
<feature type="domain" description="HPt" evidence="12">
    <location>
        <begin position="552"/>
        <end position="659"/>
    </location>
</feature>
<dbReference type="EC" id="2.7.13.3" evidence="2"/>
<dbReference type="Gene3D" id="3.40.50.2300">
    <property type="match status" value="1"/>
</dbReference>
<evidence type="ECO:0000259" key="9">
    <source>
        <dbReference type="PROSITE" id="PS50109"/>
    </source>
</evidence>
<proteinExistence type="predicted"/>
<dbReference type="SUPFAM" id="SSF55874">
    <property type="entry name" value="ATPase domain of HSP90 chaperone/DNA topoisomerase II/histidine kinase"/>
    <property type="match status" value="1"/>
</dbReference>
<dbReference type="PANTHER" id="PTHR43395">
    <property type="entry name" value="SENSOR HISTIDINE KINASE CHEA"/>
    <property type="match status" value="1"/>
</dbReference>
<dbReference type="SMART" id="SM00260">
    <property type="entry name" value="CheW"/>
    <property type="match status" value="1"/>
</dbReference>
<dbReference type="InterPro" id="IPR036061">
    <property type="entry name" value="CheW-like_dom_sf"/>
</dbReference>
<evidence type="ECO:0000256" key="5">
    <source>
        <dbReference type="ARBA" id="ARBA00022777"/>
    </source>
</evidence>
<dbReference type="Gene3D" id="2.30.30.40">
    <property type="entry name" value="SH3 Domains"/>
    <property type="match status" value="1"/>
</dbReference>
<comment type="caution">
    <text evidence="13">The sequence shown here is derived from an EMBL/GenBank/DDBJ whole genome shotgun (WGS) entry which is preliminary data.</text>
</comment>
<dbReference type="InterPro" id="IPR036890">
    <property type="entry name" value="HATPase_C_sf"/>
</dbReference>
<evidence type="ECO:0000256" key="1">
    <source>
        <dbReference type="ARBA" id="ARBA00000085"/>
    </source>
</evidence>
<dbReference type="PROSITE" id="PS50109">
    <property type="entry name" value="HIS_KIN"/>
    <property type="match status" value="1"/>
</dbReference>
<dbReference type="PROSITE" id="PS50851">
    <property type="entry name" value="CHEW"/>
    <property type="match status" value="1"/>
</dbReference>
<feature type="modified residue" description="Phosphohistidine" evidence="7">
    <location>
        <position position="599"/>
    </location>
</feature>
<evidence type="ECO:0000259" key="11">
    <source>
        <dbReference type="PROSITE" id="PS50851"/>
    </source>
</evidence>
<feature type="modified residue" description="4-aspartylphosphate" evidence="8">
    <location>
        <position position="1270"/>
    </location>
</feature>
<keyword evidence="6" id="KW-0902">Two-component regulatory system</keyword>
<dbReference type="InterPro" id="IPR003594">
    <property type="entry name" value="HATPase_dom"/>
</dbReference>
<dbReference type="EMBL" id="JACOGF010000014">
    <property type="protein sequence ID" value="MBC3920195.1"/>
    <property type="molecule type" value="Genomic_DNA"/>
</dbReference>
<dbReference type="InterPro" id="IPR011006">
    <property type="entry name" value="CheY-like_superfamily"/>
</dbReference>
<gene>
    <name evidence="13" type="ORF">H8L32_22215</name>
</gene>
<keyword evidence="3 8" id="KW-0597">Phosphoprotein</keyword>
<dbReference type="Gene3D" id="1.20.120.160">
    <property type="entry name" value="HPT domain"/>
    <property type="match status" value="1"/>
</dbReference>
<reference evidence="13 14" key="1">
    <citation type="submission" date="2020-08" db="EMBL/GenBank/DDBJ databases">
        <title>Novel species isolated from subtropical streams in China.</title>
        <authorList>
            <person name="Lu H."/>
        </authorList>
    </citation>
    <scope>NUCLEOTIDE SEQUENCE [LARGE SCALE GENOMIC DNA]</scope>
    <source>
        <strain evidence="13 14">CY18W</strain>
    </source>
</reference>
<evidence type="ECO:0000313" key="14">
    <source>
        <dbReference type="Proteomes" id="UP000650424"/>
    </source>
</evidence>
<dbReference type="InterPro" id="IPR002545">
    <property type="entry name" value="CheW-lke_dom"/>
</dbReference>
<dbReference type="Pfam" id="PF01584">
    <property type="entry name" value="CheW"/>
    <property type="match status" value="1"/>
</dbReference>
<dbReference type="CDD" id="cd00088">
    <property type="entry name" value="HPT"/>
    <property type="match status" value="1"/>
</dbReference>
<dbReference type="SMART" id="SM00448">
    <property type="entry name" value="REC"/>
    <property type="match status" value="1"/>
</dbReference>
<evidence type="ECO:0000256" key="8">
    <source>
        <dbReference type="PROSITE-ProRule" id="PRU00169"/>
    </source>
</evidence>
<feature type="domain" description="Response regulatory" evidence="10">
    <location>
        <begin position="1221"/>
        <end position="1337"/>
    </location>
</feature>
<dbReference type="Pfam" id="PF00072">
    <property type="entry name" value="Response_reg"/>
    <property type="match status" value="1"/>
</dbReference>
<organism evidence="13 14">
    <name type="scientific">Undibacterium hunanense</name>
    <dbReference type="NCBI Taxonomy" id="2762292"/>
    <lineage>
        <taxon>Bacteria</taxon>
        <taxon>Pseudomonadati</taxon>
        <taxon>Pseudomonadota</taxon>
        <taxon>Betaproteobacteria</taxon>
        <taxon>Burkholderiales</taxon>
        <taxon>Oxalobacteraceae</taxon>
        <taxon>Undibacterium</taxon>
    </lineage>
</organism>
<dbReference type="SMART" id="SM01231">
    <property type="entry name" value="H-kinase_dim"/>
    <property type="match status" value="1"/>
</dbReference>
<dbReference type="Pfam" id="PF02518">
    <property type="entry name" value="HATPase_c"/>
    <property type="match status" value="1"/>
</dbReference>
<dbReference type="PROSITE" id="PS50894">
    <property type="entry name" value="HPT"/>
    <property type="match status" value="1"/>
</dbReference>
<evidence type="ECO:0000256" key="2">
    <source>
        <dbReference type="ARBA" id="ARBA00012438"/>
    </source>
</evidence>
<feature type="domain" description="Histidine kinase" evidence="9">
    <location>
        <begin position="850"/>
        <end position="1057"/>
    </location>
</feature>